<sequence>MGTVTRKNINTGYPICLYTTPTTRQNKIWKRNIDIIGHWAICINGYCYELARLAQGVEKTYGLRFLPEEEWKRIKRLEGRRITERDPLGYTARRWTHEDIKRMSELIWNGPLRNTYHEYRTNCQVFVLLLVNLVGNNDVKVSFPTLFSEMVKDAGIARDLSYFALTGAVVGGGSVIAGMSLIFSPIDPTTVLGACAVTAGSAALKATNELWEGRNMREQYIARTQAELRAQLVREGILS</sequence>
<name>A0A2L2T5Q0_9HYPO</name>
<dbReference type="AlphaFoldDB" id="A0A2L2T5Q0"/>
<keyword evidence="1" id="KW-1133">Transmembrane helix</keyword>
<keyword evidence="1" id="KW-0812">Transmembrane</keyword>
<feature type="transmembrane region" description="Helical" evidence="1">
    <location>
        <begin position="160"/>
        <end position="183"/>
    </location>
</feature>
<keyword evidence="3" id="KW-1185">Reference proteome</keyword>
<dbReference type="OrthoDB" id="5243409at2759"/>
<evidence type="ECO:0000313" key="3">
    <source>
        <dbReference type="Proteomes" id="UP000245910"/>
    </source>
</evidence>
<dbReference type="KEGG" id="fvn:FVRRES_04797"/>
<proteinExistence type="predicted"/>
<protein>
    <submittedName>
        <fullName evidence="2">Uncharacterized protein</fullName>
    </submittedName>
</protein>
<dbReference type="EMBL" id="LN649230">
    <property type="protein sequence ID" value="CEI60361.1"/>
    <property type="molecule type" value="Genomic_DNA"/>
</dbReference>
<evidence type="ECO:0000256" key="1">
    <source>
        <dbReference type="SAM" id="Phobius"/>
    </source>
</evidence>
<dbReference type="Proteomes" id="UP000245910">
    <property type="component" value="Chromosome II"/>
</dbReference>
<organism evidence="2 3">
    <name type="scientific">Fusarium venenatum</name>
    <dbReference type="NCBI Taxonomy" id="56646"/>
    <lineage>
        <taxon>Eukaryota</taxon>
        <taxon>Fungi</taxon>
        <taxon>Dikarya</taxon>
        <taxon>Ascomycota</taxon>
        <taxon>Pezizomycotina</taxon>
        <taxon>Sordariomycetes</taxon>
        <taxon>Hypocreomycetidae</taxon>
        <taxon>Hypocreales</taxon>
        <taxon>Nectriaceae</taxon>
        <taxon>Fusarium</taxon>
    </lineage>
</organism>
<evidence type="ECO:0000313" key="2">
    <source>
        <dbReference type="EMBL" id="CEI60361.1"/>
    </source>
</evidence>
<dbReference type="RefSeq" id="XP_025584081.1">
    <property type="nucleotide sequence ID" value="XM_025733145.2"/>
</dbReference>
<reference evidence="3" key="1">
    <citation type="submission" date="2014-10" db="EMBL/GenBank/DDBJ databases">
        <authorList>
            <person name="King R."/>
        </authorList>
    </citation>
    <scope>NUCLEOTIDE SEQUENCE [LARGE SCALE GENOMIC DNA]</scope>
    <source>
        <strain evidence="3">A3/5</strain>
    </source>
</reference>
<dbReference type="GeneID" id="37256436"/>
<accession>A0A2L2T5Q0</accession>
<keyword evidence="1" id="KW-0472">Membrane</keyword>